<dbReference type="Pfam" id="PF07632">
    <property type="entry name" value="Sde182_NH-like"/>
    <property type="match status" value="1"/>
</dbReference>
<evidence type="ECO:0000313" key="4">
    <source>
        <dbReference type="Proteomes" id="UP000249363"/>
    </source>
</evidence>
<sequence length="504" mass="56428">MDATRLQAIEYKPRVFIITDIGNEPDDAESLTRYLLYSNEFDTKGVVACTSCWMKSRVQPELIEKIVHAYANVRDNLNAHVHPSNPYPTAHNLLSVVRAGPAVYGREALKQPLSPGAELLVQQLKESSEGEPLWILCWGGTNVLAQALQYIHQTMDATESAKLRSRLRVYAISDQDDTGLWIRVSWPDIFYICSVHAWKDYNQATWIGISGDRLSHFDEGGPDFTKVSKEWLKENIQVGDFGGEVYPDYSFAMEGDTPTFLYLIQNGLGSPEHPEWGSWGGRYALIDLGGATRHYADTHDTVVGKDGRQHHSNQSTIWRWRDQFQDDFAARMRWTLSADLSSANHAPVVIVNNIASGVKPIELDVPAGSEIVLDASQSYDPDGDELSFTWIFYKEATSAHATIQWIVPDLEWETLPNSPNGSTIRVKMPPPEKCTVDLINGQALEKGQAFHLILQVRDSGTPRMTSYKRIILQSTNLQLLGGTGKRFDTFTDVLHSGLLGDVLH</sequence>
<evidence type="ECO:0000313" key="3">
    <source>
        <dbReference type="EMBL" id="RAO65092.1"/>
    </source>
</evidence>
<evidence type="ECO:0000259" key="2">
    <source>
        <dbReference type="Pfam" id="PF21027"/>
    </source>
</evidence>
<proteinExistence type="predicted"/>
<dbReference type="Gene3D" id="2.60.40.10">
    <property type="entry name" value="Immunoglobulins"/>
    <property type="match status" value="1"/>
</dbReference>
<dbReference type="AlphaFoldDB" id="A0A364KNG6"/>
<protein>
    <recommendedName>
        <fullName evidence="5">REJ domain-containing protein</fullName>
    </recommendedName>
</protein>
<feature type="domain" description="Cellulose-binding Sde182 C-terminal" evidence="2">
    <location>
        <begin position="370"/>
        <end position="473"/>
    </location>
</feature>
<reference evidence="3 4" key="1">
    <citation type="journal article" date="2017" name="Biotechnol. Biofuels">
        <title>Differential beta-glucosidase expression as a function of carbon source availability in Talaromyces amestolkiae: a genomic and proteomic approach.</title>
        <authorList>
            <person name="de Eugenio L.I."/>
            <person name="Mendez-Liter J.A."/>
            <person name="Nieto-Dominguez M."/>
            <person name="Alonso L."/>
            <person name="Gil-Munoz J."/>
            <person name="Barriuso J."/>
            <person name="Prieto A."/>
            <person name="Martinez M.J."/>
        </authorList>
    </citation>
    <scope>NUCLEOTIDE SEQUENCE [LARGE SCALE GENOMIC DNA]</scope>
    <source>
        <strain evidence="3 4">CIB</strain>
    </source>
</reference>
<dbReference type="InterPro" id="IPR036452">
    <property type="entry name" value="Ribo_hydro-like"/>
</dbReference>
<keyword evidence="4" id="KW-1185">Reference proteome</keyword>
<feature type="domain" description="Cellulose-binding Sde182 nucleoside hydrolase-like" evidence="1">
    <location>
        <begin position="14"/>
        <end position="283"/>
    </location>
</feature>
<dbReference type="OrthoDB" id="3592035at2759"/>
<evidence type="ECO:0008006" key="5">
    <source>
        <dbReference type="Google" id="ProtNLM"/>
    </source>
</evidence>
<dbReference type="InterPro" id="IPR048527">
    <property type="entry name" value="Sde182_C"/>
</dbReference>
<dbReference type="InterPro" id="IPR013783">
    <property type="entry name" value="Ig-like_fold"/>
</dbReference>
<dbReference type="SUPFAM" id="SSF53590">
    <property type="entry name" value="Nucleoside hydrolase"/>
    <property type="match status" value="1"/>
</dbReference>
<gene>
    <name evidence="3" type="ORF">BHQ10_001104</name>
</gene>
<organism evidence="3 4">
    <name type="scientific">Talaromyces amestolkiae</name>
    <dbReference type="NCBI Taxonomy" id="1196081"/>
    <lineage>
        <taxon>Eukaryota</taxon>
        <taxon>Fungi</taxon>
        <taxon>Dikarya</taxon>
        <taxon>Ascomycota</taxon>
        <taxon>Pezizomycotina</taxon>
        <taxon>Eurotiomycetes</taxon>
        <taxon>Eurotiomycetidae</taxon>
        <taxon>Eurotiales</taxon>
        <taxon>Trichocomaceae</taxon>
        <taxon>Talaromyces</taxon>
        <taxon>Talaromyces sect. Talaromyces</taxon>
    </lineage>
</organism>
<dbReference type="InterPro" id="IPR011483">
    <property type="entry name" value="Sde182_NH-like"/>
</dbReference>
<dbReference type="EMBL" id="MIKG01000001">
    <property type="protein sequence ID" value="RAO65092.1"/>
    <property type="molecule type" value="Genomic_DNA"/>
</dbReference>
<dbReference type="GeneID" id="63790321"/>
<dbReference type="Gene3D" id="3.90.245.10">
    <property type="entry name" value="Ribonucleoside hydrolase-like"/>
    <property type="match status" value="1"/>
</dbReference>
<name>A0A364KNG6_TALAM</name>
<dbReference type="STRING" id="1196081.A0A364KNG6"/>
<comment type="caution">
    <text evidence="3">The sequence shown here is derived from an EMBL/GenBank/DDBJ whole genome shotgun (WGS) entry which is preliminary data.</text>
</comment>
<accession>A0A364KNG6</accession>
<dbReference type="Pfam" id="PF21027">
    <property type="entry name" value="Sde0182_C"/>
    <property type="match status" value="1"/>
</dbReference>
<dbReference type="Proteomes" id="UP000249363">
    <property type="component" value="Unassembled WGS sequence"/>
</dbReference>
<dbReference type="GO" id="GO:0016799">
    <property type="term" value="F:hydrolase activity, hydrolyzing N-glycosyl compounds"/>
    <property type="evidence" value="ECO:0007669"/>
    <property type="project" value="InterPro"/>
</dbReference>
<evidence type="ECO:0000259" key="1">
    <source>
        <dbReference type="Pfam" id="PF07632"/>
    </source>
</evidence>
<dbReference type="RefSeq" id="XP_040729609.1">
    <property type="nucleotide sequence ID" value="XM_040873104.1"/>
</dbReference>